<dbReference type="EMBL" id="CP036347">
    <property type="protein sequence ID" value="QDU05941.1"/>
    <property type="molecule type" value="Genomic_DNA"/>
</dbReference>
<sequence length="88" mass="10234">MVTRCFRGVAIVFLDNTEISTPCPLCDFENPFTLKQARLRDIIICRGCKANIQLDDQMNECKNAVRRTERMISELQSSLKNMNFKFEL</sequence>
<reference evidence="1 2" key="1">
    <citation type="submission" date="2019-02" db="EMBL/GenBank/DDBJ databases">
        <title>Deep-cultivation of Planctomycetes and their phenomic and genomic characterization uncovers novel biology.</title>
        <authorList>
            <person name="Wiegand S."/>
            <person name="Jogler M."/>
            <person name="Boedeker C."/>
            <person name="Pinto D."/>
            <person name="Vollmers J."/>
            <person name="Rivas-Marin E."/>
            <person name="Kohn T."/>
            <person name="Peeters S.H."/>
            <person name="Heuer A."/>
            <person name="Rast P."/>
            <person name="Oberbeckmann S."/>
            <person name="Bunk B."/>
            <person name="Jeske O."/>
            <person name="Meyerdierks A."/>
            <person name="Storesund J.E."/>
            <person name="Kallscheuer N."/>
            <person name="Luecker S."/>
            <person name="Lage O.M."/>
            <person name="Pohl T."/>
            <person name="Merkel B.J."/>
            <person name="Hornburger P."/>
            <person name="Mueller R.-W."/>
            <person name="Bruemmer F."/>
            <person name="Labrenz M."/>
            <person name="Spormann A.M."/>
            <person name="Op den Camp H."/>
            <person name="Overmann J."/>
            <person name="Amann R."/>
            <person name="Jetten M.S.M."/>
            <person name="Mascher T."/>
            <person name="Medema M.H."/>
            <person name="Devos D.P."/>
            <person name="Kaster A.-K."/>
            <person name="Ovreas L."/>
            <person name="Rohde M."/>
            <person name="Galperin M.Y."/>
            <person name="Jogler C."/>
        </authorList>
    </citation>
    <scope>NUCLEOTIDE SEQUENCE [LARGE SCALE GENOMIC DNA]</scope>
    <source>
        <strain evidence="1 2">V6</strain>
    </source>
</reference>
<evidence type="ECO:0000313" key="1">
    <source>
        <dbReference type="EMBL" id="QDU05941.1"/>
    </source>
</evidence>
<organism evidence="1 2">
    <name type="scientific">Gimesia chilikensis</name>
    <dbReference type="NCBI Taxonomy" id="2605989"/>
    <lineage>
        <taxon>Bacteria</taxon>
        <taxon>Pseudomonadati</taxon>
        <taxon>Planctomycetota</taxon>
        <taxon>Planctomycetia</taxon>
        <taxon>Planctomycetales</taxon>
        <taxon>Planctomycetaceae</taxon>
        <taxon>Gimesia</taxon>
    </lineage>
</organism>
<protein>
    <submittedName>
        <fullName evidence="1">Uncharacterized protein</fullName>
    </submittedName>
</protein>
<name>A0A517WL16_9PLAN</name>
<proteinExistence type="predicted"/>
<dbReference type="AlphaFoldDB" id="A0A517WL16"/>
<accession>A0A517WL16</accession>
<gene>
    <name evidence="1" type="ORF">V6x_56850</name>
</gene>
<dbReference type="Proteomes" id="UP000320722">
    <property type="component" value="Chromosome"/>
</dbReference>
<evidence type="ECO:0000313" key="2">
    <source>
        <dbReference type="Proteomes" id="UP000320722"/>
    </source>
</evidence>